<sequence length="134" mass="15750">MIEYEDLRAEIDRYLMERFKYRKSLVFLTVDKIIATRRNSRVDLYLRIRKVESRFPPDCLIIARLGFSKERIGHGTHFIRFLTGIARKYGFNHIGIECANIKSSRLAEKLGFYCIDGENFAIAIAKLISYFSME</sequence>
<proteinExistence type="predicted"/>
<dbReference type="SUPFAM" id="SSF55729">
    <property type="entry name" value="Acyl-CoA N-acyltransferases (Nat)"/>
    <property type="match status" value="1"/>
</dbReference>
<dbReference type="GO" id="GO:0016740">
    <property type="term" value="F:transferase activity"/>
    <property type="evidence" value="ECO:0007669"/>
    <property type="project" value="UniProtKB-KW"/>
</dbReference>
<comment type="caution">
    <text evidence="1">The sequence shown here is derived from an EMBL/GenBank/DDBJ whole genome shotgun (WGS) entry which is preliminary data.</text>
</comment>
<name>A0A1Y4IDN8_PARDI</name>
<dbReference type="Proteomes" id="UP000195950">
    <property type="component" value="Unassembled WGS sequence"/>
</dbReference>
<organism evidence="1 2">
    <name type="scientific">Parabacteroides distasonis</name>
    <dbReference type="NCBI Taxonomy" id="823"/>
    <lineage>
        <taxon>Bacteria</taxon>
        <taxon>Pseudomonadati</taxon>
        <taxon>Bacteroidota</taxon>
        <taxon>Bacteroidia</taxon>
        <taxon>Bacteroidales</taxon>
        <taxon>Tannerellaceae</taxon>
        <taxon>Parabacteroides</taxon>
    </lineage>
</organism>
<keyword evidence="1" id="KW-0808">Transferase</keyword>
<gene>
    <name evidence="1" type="ORF">B5F32_13410</name>
</gene>
<protein>
    <submittedName>
        <fullName evidence="1">GNAT family N-acetyltransferase</fullName>
    </submittedName>
</protein>
<dbReference type="RefSeq" id="WP_087345277.1">
    <property type="nucleotide sequence ID" value="NZ_NFJX01000012.1"/>
</dbReference>
<accession>A0A1Y4IDN8</accession>
<dbReference type="AlphaFoldDB" id="A0A1Y4IDN8"/>
<dbReference type="Gene3D" id="3.40.630.30">
    <property type="match status" value="1"/>
</dbReference>
<evidence type="ECO:0000313" key="2">
    <source>
        <dbReference type="Proteomes" id="UP000195950"/>
    </source>
</evidence>
<dbReference type="EMBL" id="NFJX01000012">
    <property type="protein sequence ID" value="OUP17676.1"/>
    <property type="molecule type" value="Genomic_DNA"/>
</dbReference>
<dbReference type="InterPro" id="IPR016181">
    <property type="entry name" value="Acyl_CoA_acyltransferase"/>
</dbReference>
<reference evidence="2" key="1">
    <citation type="submission" date="2017-04" db="EMBL/GenBank/DDBJ databases">
        <title>Function of individual gut microbiota members based on whole genome sequencing of pure cultures obtained from chicken caecum.</title>
        <authorList>
            <person name="Medvecky M."/>
            <person name="Cejkova D."/>
            <person name="Polansky O."/>
            <person name="Karasova D."/>
            <person name="Kubasova T."/>
            <person name="Cizek A."/>
            <person name="Rychlik I."/>
        </authorList>
    </citation>
    <scope>NUCLEOTIDE SEQUENCE [LARGE SCALE GENOMIC DNA]</scope>
    <source>
        <strain evidence="2">An199</strain>
    </source>
</reference>
<evidence type="ECO:0000313" key="1">
    <source>
        <dbReference type="EMBL" id="OUP17676.1"/>
    </source>
</evidence>